<name>A0A2V0PB97_9CHLO</name>
<dbReference type="OrthoDB" id="20872at2759"/>
<accession>A0A2V0PB97</accession>
<evidence type="ECO:0000256" key="3">
    <source>
        <dbReference type="PROSITE-ProRule" id="PRU00023"/>
    </source>
</evidence>
<dbReference type="InterPro" id="IPR050776">
    <property type="entry name" value="Ank_Repeat/CDKN_Inhibitor"/>
</dbReference>
<dbReference type="InterPro" id="IPR002110">
    <property type="entry name" value="Ankyrin_rpt"/>
</dbReference>
<evidence type="ECO:0000313" key="5">
    <source>
        <dbReference type="Proteomes" id="UP000247498"/>
    </source>
</evidence>
<feature type="repeat" description="ANK" evidence="3">
    <location>
        <begin position="23"/>
        <end position="55"/>
    </location>
</feature>
<dbReference type="STRING" id="307507.A0A2V0PB97"/>
<dbReference type="InParanoid" id="A0A2V0PB97"/>
<dbReference type="PROSITE" id="PS50088">
    <property type="entry name" value="ANK_REPEAT"/>
    <property type="match status" value="1"/>
</dbReference>
<evidence type="ECO:0000256" key="2">
    <source>
        <dbReference type="ARBA" id="ARBA00023043"/>
    </source>
</evidence>
<gene>
    <name evidence="4" type="ORF">Rsub_09655</name>
</gene>
<dbReference type="PANTHER" id="PTHR24201:SF15">
    <property type="entry name" value="ANKYRIN REPEAT DOMAIN-CONTAINING PROTEIN 66"/>
    <property type="match status" value="1"/>
</dbReference>
<comment type="caution">
    <text evidence="4">The sequence shown here is derived from an EMBL/GenBank/DDBJ whole genome shotgun (WGS) entry which is preliminary data.</text>
</comment>
<evidence type="ECO:0000256" key="1">
    <source>
        <dbReference type="ARBA" id="ARBA00022737"/>
    </source>
</evidence>
<dbReference type="EMBL" id="BDRX01000086">
    <property type="protein sequence ID" value="GBF96799.1"/>
    <property type="molecule type" value="Genomic_DNA"/>
</dbReference>
<dbReference type="SUPFAM" id="SSF48403">
    <property type="entry name" value="Ankyrin repeat"/>
    <property type="match status" value="1"/>
</dbReference>
<organism evidence="4 5">
    <name type="scientific">Raphidocelis subcapitata</name>
    <dbReference type="NCBI Taxonomy" id="307507"/>
    <lineage>
        <taxon>Eukaryota</taxon>
        <taxon>Viridiplantae</taxon>
        <taxon>Chlorophyta</taxon>
        <taxon>core chlorophytes</taxon>
        <taxon>Chlorophyceae</taxon>
        <taxon>CS clade</taxon>
        <taxon>Sphaeropleales</taxon>
        <taxon>Selenastraceae</taxon>
        <taxon>Raphidocelis</taxon>
    </lineage>
</organism>
<protein>
    <submittedName>
        <fullName evidence="4">Uncharacterized protein</fullName>
    </submittedName>
</protein>
<keyword evidence="2 3" id="KW-0040">ANK repeat</keyword>
<dbReference type="Gene3D" id="1.25.40.20">
    <property type="entry name" value="Ankyrin repeat-containing domain"/>
    <property type="match status" value="1"/>
</dbReference>
<dbReference type="PANTHER" id="PTHR24201">
    <property type="entry name" value="ANK_REP_REGION DOMAIN-CONTAINING PROTEIN"/>
    <property type="match status" value="1"/>
</dbReference>
<proteinExistence type="predicted"/>
<dbReference type="Pfam" id="PF12796">
    <property type="entry name" value="Ank_2"/>
    <property type="match status" value="1"/>
</dbReference>
<dbReference type="AlphaFoldDB" id="A0A2V0PB97"/>
<reference evidence="4 5" key="1">
    <citation type="journal article" date="2018" name="Sci. Rep.">
        <title>Raphidocelis subcapitata (=Pseudokirchneriella subcapitata) provides an insight into genome evolution and environmental adaptations in the Sphaeropleales.</title>
        <authorList>
            <person name="Suzuki S."/>
            <person name="Yamaguchi H."/>
            <person name="Nakajima N."/>
            <person name="Kawachi M."/>
        </authorList>
    </citation>
    <scope>NUCLEOTIDE SEQUENCE [LARGE SCALE GENOMIC DNA]</scope>
    <source>
        <strain evidence="4 5">NIES-35</strain>
    </source>
</reference>
<keyword evidence="1" id="KW-0677">Repeat</keyword>
<sequence length="270" mass="27860">MGHADALRVLWQAGVDLDARGAYGVTPAQAAATMGHADALRVLWEAGVNLGERGPDGLTPAEDAALNGHAKALRVLREAGVSLRGAFQAALSAAQPEAALELWAHGDAPRGDRAVDTPRQFLTAAVAAVEEAEAVAAELAARRAELEALALAALLLQRCTGRRRAARRAARRGPAPLPVAPAQAPQLPRSWRALGALPEARIAAGVRAMLAADQPVPAQLPARVACGVLRALADARARARGLEGRVCGEAACEYIVQIAGALRGGTNQQA</sequence>
<keyword evidence="5" id="KW-1185">Reference proteome</keyword>
<dbReference type="Proteomes" id="UP000247498">
    <property type="component" value="Unassembled WGS sequence"/>
</dbReference>
<evidence type="ECO:0000313" key="4">
    <source>
        <dbReference type="EMBL" id="GBF96799.1"/>
    </source>
</evidence>
<dbReference type="InterPro" id="IPR036770">
    <property type="entry name" value="Ankyrin_rpt-contain_sf"/>
</dbReference>